<evidence type="ECO:0000256" key="1">
    <source>
        <dbReference type="SAM" id="Phobius"/>
    </source>
</evidence>
<reference evidence="2" key="1">
    <citation type="submission" date="2024-05" db="EMBL/GenBank/DDBJ databases">
        <title>Planctomycetes of the genus Singulisphaera possess chitinolytic capabilities.</title>
        <authorList>
            <person name="Ivanova A."/>
        </authorList>
    </citation>
    <scope>NUCLEOTIDE SEQUENCE</scope>
    <source>
        <strain evidence="2">Ch08T</strain>
    </source>
</reference>
<evidence type="ECO:0000313" key="2">
    <source>
        <dbReference type="EMBL" id="XBH04379.1"/>
    </source>
</evidence>
<keyword evidence="1" id="KW-0812">Transmembrane</keyword>
<proteinExistence type="predicted"/>
<keyword evidence="1" id="KW-1133">Transmembrane helix</keyword>
<protein>
    <recommendedName>
        <fullName evidence="3">DUF4013 domain-containing protein</fullName>
    </recommendedName>
</protein>
<feature type="transmembrane region" description="Helical" evidence="1">
    <location>
        <begin position="168"/>
        <end position="193"/>
    </location>
</feature>
<feature type="transmembrane region" description="Helical" evidence="1">
    <location>
        <begin position="124"/>
        <end position="148"/>
    </location>
</feature>
<dbReference type="AlphaFoldDB" id="A0AAU7CGJ6"/>
<dbReference type="EMBL" id="CP155447">
    <property type="protein sequence ID" value="XBH04379.1"/>
    <property type="molecule type" value="Genomic_DNA"/>
</dbReference>
<dbReference type="RefSeq" id="WP_406697134.1">
    <property type="nucleotide sequence ID" value="NZ_CP155447.1"/>
</dbReference>
<feature type="transmembrane region" description="Helical" evidence="1">
    <location>
        <begin position="38"/>
        <end position="63"/>
    </location>
</feature>
<sequence length="255" mass="27531">MSEQAMHEADDRLAGDPVWELFPVLVDDSRLRHYRTGLLFLALALSYWLPTASVILACVAASFREFWEGRRLARSIPDKAGGRICSLFTYAWGAWKLGLTAFLLLFVVIGVYAASKEKPDVPVAAFVTLLLSFFGFTASAFLTAIGLLMAFRSGMRVWIGEGVNEARLLLGAMLIVVFAFLVLGPLCVSLIGAAPSAGESSIRSILITFGCVLVGGPIPLLIALDRISRHVVADTPGKFGPKAPTVGKWDIDDTL</sequence>
<feature type="transmembrane region" description="Helical" evidence="1">
    <location>
        <begin position="84"/>
        <end position="112"/>
    </location>
</feature>
<name>A0AAU7CGJ6_9BACT</name>
<organism evidence="2">
    <name type="scientific">Singulisphaera sp. Ch08</name>
    <dbReference type="NCBI Taxonomy" id="3120278"/>
    <lineage>
        <taxon>Bacteria</taxon>
        <taxon>Pseudomonadati</taxon>
        <taxon>Planctomycetota</taxon>
        <taxon>Planctomycetia</taxon>
        <taxon>Isosphaerales</taxon>
        <taxon>Isosphaeraceae</taxon>
        <taxon>Singulisphaera</taxon>
    </lineage>
</organism>
<feature type="transmembrane region" description="Helical" evidence="1">
    <location>
        <begin position="205"/>
        <end position="224"/>
    </location>
</feature>
<gene>
    <name evidence="2" type="ORF">V5E97_39720</name>
</gene>
<accession>A0AAU7CGJ6</accession>
<keyword evidence="1" id="KW-0472">Membrane</keyword>
<evidence type="ECO:0008006" key="3">
    <source>
        <dbReference type="Google" id="ProtNLM"/>
    </source>
</evidence>